<dbReference type="InterPro" id="IPR046335">
    <property type="entry name" value="LacI/GalR-like_sensor"/>
</dbReference>
<protein>
    <recommendedName>
        <fullName evidence="4">Transcriptional regulator LacI/GalR-like sensor domain-containing protein</fullName>
    </recommendedName>
</protein>
<keyword evidence="2" id="KW-0238">DNA-binding</keyword>
<evidence type="ECO:0000256" key="1">
    <source>
        <dbReference type="ARBA" id="ARBA00023015"/>
    </source>
</evidence>
<dbReference type="InterPro" id="IPR028082">
    <property type="entry name" value="Peripla_BP_I"/>
</dbReference>
<accession>A0A5J5IEY9</accession>
<dbReference type="Pfam" id="PF13377">
    <property type="entry name" value="Peripla_BP_3"/>
    <property type="match status" value="1"/>
</dbReference>
<evidence type="ECO:0000313" key="5">
    <source>
        <dbReference type="EMBL" id="KAA9037595.1"/>
    </source>
</evidence>
<dbReference type="AlphaFoldDB" id="A0A5J5IEY9"/>
<evidence type="ECO:0000256" key="2">
    <source>
        <dbReference type="ARBA" id="ARBA00023125"/>
    </source>
</evidence>
<gene>
    <name evidence="5" type="ORF">FW778_15995</name>
</gene>
<keyword evidence="6" id="KW-1185">Reference proteome</keyword>
<feature type="domain" description="Transcriptional regulator LacI/GalR-like sensor" evidence="4">
    <location>
        <begin position="5"/>
        <end position="56"/>
    </location>
</feature>
<dbReference type="EMBL" id="VYQF01000005">
    <property type="protein sequence ID" value="KAA9037595.1"/>
    <property type="molecule type" value="Genomic_DNA"/>
</dbReference>
<name>A0A5J5IEY9_9BACT</name>
<evidence type="ECO:0000256" key="3">
    <source>
        <dbReference type="ARBA" id="ARBA00023163"/>
    </source>
</evidence>
<dbReference type="Gene3D" id="3.40.50.2300">
    <property type="match status" value="1"/>
</dbReference>
<evidence type="ECO:0000259" key="4">
    <source>
        <dbReference type="Pfam" id="PF13377"/>
    </source>
</evidence>
<comment type="caution">
    <text evidence="5">The sequence shown here is derived from an EMBL/GenBank/DDBJ whole genome shotgun (WGS) entry which is preliminary data.</text>
</comment>
<evidence type="ECO:0000313" key="6">
    <source>
        <dbReference type="Proteomes" id="UP000326903"/>
    </source>
</evidence>
<dbReference type="GO" id="GO:0003677">
    <property type="term" value="F:DNA binding"/>
    <property type="evidence" value="ECO:0007669"/>
    <property type="project" value="UniProtKB-KW"/>
</dbReference>
<reference evidence="5 6" key="1">
    <citation type="submission" date="2019-09" db="EMBL/GenBank/DDBJ databases">
        <title>Draft genome sequence of Ginsengibacter sp. BR5-29.</title>
        <authorList>
            <person name="Im W.-T."/>
        </authorList>
    </citation>
    <scope>NUCLEOTIDE SEQUENCE [LARGE SCALE GENOMIC DNA]</scope>
    <source>
        <strain evidence="5 6">BR5-29</strain>
    </source>
</reference>
<proteinExistence type="predicted"/>
<organism evidence="5 6">
    <name type="scientific">Ginsengibacter hankyongi</name>
    <dbReference type="NCBI Taxonomy" id="2607284"/>
    <lineage>
        <taxon>Bacteria</taxon>
        <taxon>Pseudomonadati</taxon>
        <taxon>Bacteroidota</taxon>
        <taxon>Chitinophagia</taxon>
        <taxon>Chitinophagales</taxon>
        <taxon>Chitinophagaceae</taxon>
        <taxon>Ginsengibacter</taxon>
    </lineage>
</organism>
<sequence length="61" mass="6975">MTQLVKLWRPTLSTVMLPCYEIGTTAVEMLIKRIDDRSTPPETITLQSTLIKRKSSQVNLK</sequence>
<dbReference type="Proteomes" id="UP000326903">
    <property type="component" value="Unassembled WGS sequence"/>
</dbReference>
<keyword evidence="3" id="KW-0804">Transcription</keyword>
<dbReference type="SUPFAM" id="SSF53822">
    <property type="entry name" value="Periplasmic binding protein-like I"/>
    <property type="match status" value="1"/>
</dbReference>
<dbReference type="RefSeq" id="WP_150415830.1">
    <property type="nucleotide sequence ID" value="NZ_VYQF01000005.1"/>
</dbReference>
<keyword evidence="1" id="KW-0805">Transcription regulation</keyword>